<sequence>MYKREYVKKHWIKDFAASYSLFYVKYRDSLGNVRFTSIIFGGFTIVYIIMCWYGSHVFYAASRIHTYINICTYICTYTCAQFHHHKKKKKKVTLTLMNKMLIISQLLFLFYVVGSVVLIVVVSMKQSSVHDLIYIREEARLYMIWSAFGTVLFVVLTWVFRVEGSFAKSFVLSFSIGNPRRVLVMICLNLVFYLFFFTGATWVRKMQRANKDSTLISTNDMSDDNNNDHTIHPPSPENFWDQVTRPRIGTFSQDFQKSLMFSIFRVIQDKDGFEAFMDHCIKLKKKTKKTLWEGKINKYVYM</sequence>
<keyword evidence="3" id="KW-1185">Reference proteome</keyword>
<keyword evidence="1" id="KW-0472">Membrane</keyword>
<evidence type="ECO:0000313" key="3">
    <source>
        <dbReference type="Proteomes" id="UP000023152"/>
    </source>
</evidence>
<feature type="transmembrane region" description="Helical" evidence="1">
    <location>
        <begin position="101"/>
        <end position="122"/>
    </location>
</feature>
<proteinExistence type="predicted"/>
<dbReference type="AlphaFoldDB" id="X6M5S9"/>
<dbReference type="Proteomes" id="UP000023152">
    <property type="component" value="Unassembled WGS sequence"/>
</dbReference>
<protein>
    <recommendedName>
        <fullName evidence="4">RGS domain-containing protein</fullName>
    </recommendedName>
</protein>
<feature type="transmembrane region" description="Helical" evidence="1">
    <location>
        <begin position="182"/>
        <end position="203"/>
    </location>
</feature>
<comment type="caution">
    <text evidence="2">The sequence shown here is derived from an EMBL/GenBank/DDBJ whole genome shotgun (WGS) entry which is preliminary data.</text>
</comment>
<organism evidence="2 3">
    <name type="scientific">Reticulomyxa filosa</name>
    <dbReference type="NCBI Taxonomy" id="46433"/>
    <lineage>
        <taxon>Eukaryota</taxon>
        <taxon>Sar</taxon>
        <taxon>Rhizaria</taxon>
        <taxon>Retaria</taxon>
        <taxon>Foraminifera</taxon>
        <taxon>Monothalamids</taxon>
        <taxon>Reticulomyxidae</taxon>
        <taxon>Reticulomyxa</taxon>
    </lineage>
</organism>
<reference evidence="2 3" key="1">
    <citation type="journal article" date="2013" name="Curr. Biol.">
        <title>The Genome of the Foraminiferan Reticulomyxa filosa.</title>
        <authorList>
            <person name="Glockner G."/>
            <person name="Hulsmann N."/>
            <person name="Schleicher M."/>
            <person name="Noegel A.A."/>
            <person name="Eichinger L."/>
            <person name="Gallinger C."/>
            <person name="Pawlowski J."/>
            <person name="Sierra R."/>
            <person name="Euteneuer U."/>
            <person name="Pillet L."/>
            <person name="Moustafa A."/>
            <person name="Platzer M."/>
            <person name="Groth M."/>
            <person name="Szafranski K."/>
            <person name="Schliwa M."/>
        </authorList>
    </citation>
    <scope>NUCLEOTIDE SEQUENCE [LARGE SCALE GENOMIC DNA]</scope>
</reference>
<evidence type="ECO:0000256" key="1">
    <source>
        <dbReference type="SAM" id="Phobius"/>
    </source>
</evidence>
<name>X6M5S9_RETFI</name>
<evidence type="ECO:0008006" key="4">
    <source>
        <dbReference type="Google" id="ProtNLM"/>
    </source>
</evidence>
<keyword evidence="1" id="KW-0812">Transmembrane</keyword>
<accession>X6M5S9</accession>
<feature type="transmembrane region" description="Helical" evidence="1">
    <location>
        <begin position="35"/>
        <end position="55"/>
    </location>
</feature>
<gene>
    <name evidence="2" type="ORF">RFI_28103</name>
</gene>
<dbReference type="EMBL" id="ASPP01024178">
    <property type="protein sequence ID" value="ETO09284.1"/>
    <property type="molecule type" value="Genomic_DNA"/>
</dbReference>
<feature type="transmembrane region" description="Helical" evidence="1">
    <location>
        <begin position="142"/>
        <end position="161"/>
    </location>
</feature>
<keyword evidence="1" id="KW-1133">Transmembrane helix</keyword>
<evidence type="ECO:0000313" key="2">
    <source>
        <dbReference type="EMBL" id="ETO09284.1"/>
    </source>
</evidence>